<dbReference type="AlphaFoldDB" id="A0A354M269"/>
<proteinExistence type="predicted"/>
<dbReference type="Proteomes" id="UP000262954">
    <property type="component" value="Unassembled WGS sequence"/>
</dbReference>
<evidence type="ECO:0008006" key="3">
    <source>
        <dbReference type="Google" id="ProtNLM"/>
    </source>
</evidence>
<accession>A0A354M269</accession>
<dbReference type="EMBL" id="DNWC01000084">
    <property type="protein sequence ID" value="HBJ08608.1"/>
    <property type="molecule type" value="Genomic_DNA"/>
</dbReference>
<evidence type="ECO:0000313" key="2">
    <source>
        <dbReference type="Proteomes" id="UP000262954"/>
    </source>
</evidence>
<name>A0A354M269_9BACT</name>
<gene>
    <name evidence="1" type="ORF">DDY73_06335</name>
</gene>
<sequence>MNQENKEVCLVPVGGLANRMRAIVSVLNACQKAGVKLKIVWFRNRELNAPFYSLFNPLRSLNVTVKEAARIDFLRYYRPVKKNLWLSKYYLRSHFDKVLSMTNCIPIVRDEQNLVNLISETERLYIESCYDMGSYRNIREIMSPNRRLSRRIDDFVAEHFGERTIGVHVRRTDNNKAIQSSPLELFIKAIRHELEIDGNVRFFVASDSDEVKHELLDRFRDRIITVFESCDRNSRQGIENGLTDLYLLSRTCKIYGCVGSSFTEVAALIGNIELIVLSI</sequence>
<organism evidence="1 2">
    <name type="scientific">Coprobacter fastidiosus</name>
    <dbReference type="NCBI Taxonomy" id="1099853"/>
    <lineage>
        <taxon>Bacteria</taxon>
        <taxon>Pseudomonadati</taxon>
        <taxon>Bacteroidota</taxon>
        <taxon>Bacteroidia</taxon>
        <taxon>Bacteroidales</taxon>
        <taxon>Barnesiellaceae</taxon>
        <taxon>Coprobacter</taxon>
    </lineage>
</organism>
<reference evidence="1 2" key="1">
    <citation type="journal article" date="2018" name="Nat. Biotechnol.">
        <title>A standardized bacterial taxonomy based on genome phylogeny substantially revises the tree of life.</title>
        <authorList>
            <person name="Parks D.H."/>
            <person name="Chuvochina M."/>
            <person name="Waite D.W."/>
            <person name="Rinke C."/>
            <person name="Skarshewski A."/>
            <person name="Chaumeil P.A."/>
            <person name="Hugenholtz P."/>
        </authorList>
    </citation>
    <scope>NUCLEOTIDE SEQUENCE [LARGE SCALE GENOMIC DNA]</scope>
    <source>
        <strain evidence="1">UBA11482</strain>
    </source>
</reference>
<evidence type="ECO:0000313" key="1">
    <source>
        <dbReference type="EMBL" id="HBJ08608.1"/>
    </source>
</evidence>
<comment type="caution">
    <text evidence="1">The sequence shown here is derived from an EMBL/GenBank/DDBJ whole genome shotgun (WGS) entry which is preliminary data.</text>
</comment>
<dbReference type="PANTHER" id="PTHR40743:SF1">
    <property type="entry name" value="POSSIBLE GLYCOSYLTRANSFERASE"/>
    <property type="match status" value="1"/>
</dbReference>
<dbReference type="Gene3D" id="3.40.50.11350">
    <property type="match status" value="1"/>
</dbReference>
<protein>
    <recommendedName>
        <fullName evidence="3">Glycosyl transferase</fullName>
    </recommendedName>
</protein>
<dbReference type="PANTHER" id="PTHR40743">
    <property type="entry name" value="NUCLEOTIDE-DIPHOSPHO-SUGAR TRANSFERASE CONTAINING PROTEIN"/>
    <property type="match status" value="1"/>
</dbReference>